<evidence type="ECO:0000259" key="3">
    <source>
        <dbReference type="Pfam" id="PF25137"/>
    </source>
</evidence>
<dbReference type="Pfam" id="PF25137">
    <property type="entry name" value="ADH_Fe_C"/>
    <property type="match status" value="1"/>
</dbReference>
<keyword evidence="1" id="KW-0560">Oxidoreductase</keyword>
<dbReference type="InterPro" id="IPR044731">
    <property type="entry name" value="BDH-like"/>
</dbReference>
<dbReference type="InterPro" id="IPR056798">
    <property type="entry name" value="ADH_Fe_C"/>
</dbReference>
<dbReference type="Gene3D" id="3.40.50.1970">
    <property type="match status" value="1"/>
</dbReference>
<dbReference type="InterPro" id="IPR001670">
    <property type="entry name" value="ADH_Fe/GldA"/>
</dbReference>
<dbReference type="SUPFAM" id="SSF56796">
    <property type="entry name" value="Dehydroquinate synthase-like"/>
    <property type="match status" value="1"/>
</dbReference>
<dbReference type="PANTHER" id="PTHR43633">
    <property type="entry name" value="ALCOHOL DEHYDROGENASE YQHD"/>
    <property type="match status" value="1"/>
</dbReference>
<name>A0A649UYZ0_9STRA</name>
<proteinExistence type="evidence at transcript level"/>
<dbReference type="Pfam" id="PF00465">
    <property type="entry name" value="Fe-ADH"/>
    <property type="match status" value="1"/>
</dbReference>
<evidence type="ECO:0000259" key="2">
    <source>
        <dbReference type="Pfam" id="PF00465"/>
    </source>
</evidence>
<dbReference type="GO" id="GO:1990362">
    <property type="term" value="F:butanol dehydrogenase (NAD+) activity"/>
    <property type="evidence" value="ECO:0007669"/>
    <property type="project" value="InterPro"/>
</dbReference>
<dbReference type="EMBL" id="MN167407">
    <property type="protein sequence ID" value="QGJ83582.1"/>
    <property type="molecule type" value="mRNA"/>
</dbReference>
<sequence length="392" mass="43842">MPIANFNFYNPTRVIFGTNTICELDKYLPKDKIFILCYGAGSIKKNGVYGQVVKALGSRKHEEFGGIEPNPDYDTLMKCVDKCKQIGLDKVYILSVGGGSTADGCKFICAAACYTDGEPYEMLFNNAINVKKALPLAVVLTLPATGSESNKNSVISYRKMNRKQMITNEYLFPEIAILDPNTMISLPLSQIQNGVVDAFVHICEQYVTVLQDADCQDRYCEGILMTLVKNGAKIIKDKNDYVARSNIMWAANQALNTLVGQGVPQDWATHYIGHELTANLDLDHGQTLALVQPRLFELKIENKKDKLALLGEKVFGIKESSVLESAKKTIIAIENFYNNVLGVKTRISQLSCSQDKSWIEPLIERLKKDNIKWGEHGDITYVEVKEIINRCY</sequence>
<evidence type="ECO:0000313" key="4">
    <source>
        <dbReference type="EMBL" id="QGJ83582.1"/>
    </source>
</evidence>
<protein>
    <submittedName>
        <fullName evidence="4">Alcohol dehydrogenase YqhD</fullName>
    </submittedName>
</protein>
<dbReference type="GO" id="GO:0005829">
    <property type="term" value="C:cytosol"/>
    <property type="evidence" value="ECO:0007669"/>
    <property type="project" value="TreeGrafter"/>
</dbReference>
<dbReference type="InterPro" id="IPR018211">
    <property type="entry name" value="ADH_Fe_CS"/>
</dbReference>
<evidence type="ECO:0000256" key="1">
    <source>
        <dbReference type="ARBA" id="ARBA00023002"/>
    </source>
</evidence>
<dbReference type="GO" id="GO:0046872">
    <property type="term" value="F:metal ion binding"/>
    <property type="evidence" value="ECO:0007669"/>
    <property type="project" value="InterPro"/>
</dbReference>
<dbReference type="FunFam" id="3.40.50.1970:FF:000003">
    <property type="entry name" value="Alcohol dehydrogenase, iron-containing"/>
    <property type="match status" value="1"/>
</dbReference>
<dbReference type="GO" id="GO:0008106">
    <property type="term" value="F:alcohol dehydrogenase (NADP+) activity"/>
    <property type="evidence" value="ECO:0007669"/>
    <property type="project" value="TreeGrafter"/>
</dbReference>
<organism evidence="4">
    <name type="scientific">Opalinidae sp</name>
    <dbReference type="NCBI Taxonomy" id="2059444"/>
    <lineage>
        <taxon>Eukaryota</taxon>
        <taxon>Sar</taxon>
        <taxon>Stramenopiles</taxon>
        <taxon>Bigyra</taxon>
        <taxon>Opalozoa</taxon>
        <taxon>Opalinata</taxon>
        <taxon>Opalinidae</taxon>
    </lineage>
</organism>
<accession>A0A649UYZ0</accession>
<dbReference type="AlphaFoldDB" id="A0A649UYZ0"/>
<dbReference type="PROSITE" id="PS00060">
    <property type="entry name" value="ADH_IRON_2"/>
    <property type="match status" value="1"/>
</dbReference>
<dbReference type="GO" id="GO:1990002">
    <property type="term" value="F:methylglyoxal reductase (NADPH) (acetol producing) activity"/>
    <property type="evidence" value="ECO:0007669"/>
    <property type="project" value="TreeGrafter"/>
</dbReference>
<dbReference type="CDD" id="cd08187">
    <property type="entry name" value="BDH"/>
    <property type="match status" value="1"/>
</dbReference>
<dbReference type="PANTHER" id="PTHR43633:SF1">
    <property type="entry name" value="ALCOHOL DEHYDROGENASE YQHD"/>
    <property type="match status" value="1"/>
</dbReference>
<feature type="domain" description="Alcohol dehydrogenase iron-type/glycerol dehydrogenase GldA" evidence="2">
    <location>
        <begin position="11"/>
        <end position="180"/>
    </location>
</feature>
<reference evidence="4" key="1">
    <citation type="journal article" date="2019" name="Mol. Biol. Evol.">
        <title>Ancient Adaptive Lateral Gene Transfers in the Symbiotic Opalina - Blastocystis Stramenopile Lineage.</title>
        <authorList>
            <person name="Yubuki N."/>
            <person name="Galindo L.J."/>
            <person name="Reboul G."/>
            <person name="Lopez-Garcia P."/>
            <person name="Brown M.W."/>
            <person name="Pollet N."/>
            <person name="Moreira D."/>
        </authorList>
    </citation>
    <scope>NUCLEOTIDE SEQUENCE</scope>
    <source>
        <strain evidence="4">Opal32</strain>
    </source>
</reference>
<dbReference type="Gene3D" id="1.20.1090.10">
    <property type="entry name" value="Dehydroquinate synthase-like - alpha domain"/>
    <property type="match status" value="1"/>
</dbReference>
<feature type="domain" description="Fe-containing alcohol dehydrogenase-like C-terminal" evidence="3">
    <location>
        <begin position="194"/>
        <end position="389"/>
    </location>
</feature>